<feature type="compositionally biased region" description="Polar residues" evidence="1">
    <location>
        <begin position="8"/>
        <end position="20"/>
    </location>
</feature>
<dbReference type="AlphaFoldDB" id="A0A8K0X5T4"/>
<evidence type="ECO:0000313" key="3">
    <source>
        <dbReference type="Proteomes" id="UP000813385"/>
    </source>
</evidence>
<reference evidence="2" key="1">
    <citation type="journal article" date="2021" name="Nat. Commun.">
        <title>Genetic determinants of endophytism in the Arabidopsis root mycobiome.</title>
        <authorList>
            <person name="Mesny F."/>
            <person name="Miyauchi S."/>
            <person name="Thiergart T."/>
            <person name="Pickel B."/>
            <person name="Atanasova L."/>
            <person name="Karlsson M."/>
            <person name="Huettel B."/>
            <person name="Barry K.W."/>
            <person name="Haridas S."/>
            <person name="Chen C."/>
            <person name="Bauer D."/>
            <person name="Andreopoulos W."/>
            <person name="Pangilinan J."/>
            <person name="LaButti K."/>
            <person name="Riley R."/>
            <person name="Lipzen A."/>
            <person name="Clum A."/>
            <person name="Drula E."/>
            <person name="Henrissat B."/>
            <person name="Kohler A."/>
            <person name="Grigoriev I.V."/>
            <person name="Martin F.M."/>
            <person name="Hacquard S."/>
        </authorList>
    </citation>
    <scope>NUCLEOTIDE SEQUENCE</scope>
    <source>
        <strain evidence="2">MPI-CAGE-AT-0016</strain>
    </source>
</reference>
<feature type="region of interest" description="Disordered" evidence="1">
    <location>
        <begin position="1"/>
        <end position="49"/>
    </location>
</feature>
<organism evidence="2 3">
    <name type="scientific">Plectosphaerella cucumerina</name>
    <dbReference type="NCBI Taxonomy" id="40658"/>
    <lineage>
        <taxon>Eukaryota</taxon>
        <taxon>Fungi</taxon>
        <taxon>Dikarya</taxon>
        <taxon>Ascomycota</taxon>
        <taxon>Pezizomycotina</taxon>
        <taxon>Sordariomycetes</taxon>
        <taxon>Hypocreomycetidae</taxon>
        <taxon>Glomerellales</taxon>
        <taxon>Plectosphaerellaceae</taxon>
        <taxon>Plectosphaerella</taxon>
    </lineage>
</organism>
<dbReference type="OrthoDB" id="4854409at2759"/>
<accession>A0A8K0X5T4</accession>
<name>A0A8K0X5T4_9PEZI</name>
<comment type="caution">
    <text evidence="2">The sequence shown here is derived from an EMBL/GenBank/DDBJ whole genome shotgun (WGS) entry which is preliminary data.</text>
</comment>
<dbReference type="EMBL" id="JAGPXD010000002">
    <property type="protein sequence ID" value="KAH7366854.1"/>
    <property type="molecule type" value="Genomic_DNA"/>
</dbReference>
<evidence type="ECO:0000256" key="1">
    <source>
        <dbReference type="SAM" id="MobiDB-lite"/>
    </source>
</evidence>
<evidence type="ECO:0000313" key="2">
    <source>
        <dbReference type="EMBL" id="KAH7366854.1"/>
    </source>
</evidence>
<dbReference type="Proteomes" id="UP000813385">
    <property type="component" value="Unassembled WGS sequence"/>
</dbReference>
<protein>
    <submittedName>
        <fullName evidence="2">Uncharacterized protein</fullName>
    </submittedName>
</protein>
<proteinExistence type="predicted"/>
<sequence>MPPKPTKRNLSGRNGRSTTRPYPATRSKGAESQEYNPEGSFRRNRVNNYADVPDPGMSFKLWPGGDPRQLVREASRAAKQNMARHRQQTDNVASDLLSSLVGVADSSPKERPAAYTDGIKYLEQCRNLLKLYDEHNADVMGPREDKAPEQWEKEVELVSMTLDNGVSYGMDLVDAMLQPSLEPQLPVLDESQAQDTEKAAVDLFEGHGLSTDTWGRSARVFLDGWSNFLQTPSMS</sequence>
<gene>
    <name evidence="2" type="ORF">B0T11DRAFT_325172</name>
</gene>
<keyword evidence="3" id="KW-1185">Reference proteome</keyword>